<dbReference type="PANTHER" id="PTHR36933:SF1">
    <property type="entry name" value="SLL0788 PROTEIN"/>
    <property type="match status" value="1"/>
</dbReference>
<feature type="compositionally biased region" description="Low complexity" evidence="1">
    <location>
        <begin position="62"/>
        <end position="72"/>
    </location>
</feature>
<organism evidence="3 4">
    <name type="scientific">Streptomyces bauhiniae</name>
    <dbReference type="NCBI Taxonomy" id="2340725"/>
    <lineage>
        <taxon>Bacteria</taxon>
        <taxon>Bacillati</taxon>
        <taxon>Actinomycetota</taxon>
        <taxon>Actinomycetes</taxon>
        <taxon>Kitasatosporales</taxon>
        <taxon>Streptomycetaceae</taxon>
        <taxon>Streptomyces</taxon>
    </lineage>
</organism>
<feature type="region of interest" description="Disordered" evidence="1">
    <location>
        <begin position="54"/>
        <end position="105"/>
    </location>
</feature>
<reference evidence="3 4" key="1">
    <citation type="submission" date="2020-01" db="EMBL/GenBank/DDBJ databases">
        <title>Insect and environment-associated Actinomycetes.</title>
        <authorList>
            <person name="Currrie C."/>
            <person name="Chevrette M."/>
            <person name="Carlson C."/>
            <person name="Stubbendieck R."/>
            <person name="Wendt-Pienkowski E."/>
        </authorList>
    </citation>
    <scope>NUCLEOTIDE SEQUENCE [LARGE SCALE GENOMIC DNA]</scope>
    <source>
        <strain evidence="3 4">SID7754</strain>
    </source>
</reference>
<accession>A0A7K3QWH2</accession>
<dbReference type="Gene3D" id="1.20.1260.10">
    <property type="match status" value="1"/>
</dbReference>
<evidence type="ECO:0000256" key="1">
    <source>
        <dbReference type="SAM" id="MobiDB-lite"/>
    </source>
</evidence>
<name>A0A7K3QWH2_9ACTN</name>
<dbReference type="InterPro" id="IPR012347">
    <property type="entry name" value="Ferritin-like"/>
</dbReference>
<evidence type="ECO:0000313" key="3">
    <source>
        <dbReference type="EMBL" id="NEB94264.1"/>
    </source>
</evidence>
<evidence type="ECO:0000259" key="2">
    <source>
        <dbReference type="Pfam" id="PF03713"/>
    </source>
</evidence>
<sequence length="247" mass="26055">MSRVRRFSVIHGRKSARTVVVAPPTTAGDLVPHRRASLTTALLTAAAVLAAGGCSGSGDGSDSGAKSGAQSGPSVIAPGKPGEANRTMSAEDAAEQREDDNSPNAADRSYAHMMIVHHTQALKMTELAPKRVESTQVKRIAERISAAQGPEISAMQGWLAANAKGSNAHDHGTMPGMATEAQLAELRAARGRAFDQLFLKLMIAHHEGAITMATDVKAQGNNIQIEEMADDVIAQQTSEIVRMRDML</sequence>
<evidence type="ECO:0000313" key="4">
    <source>
        <dbReference type="Proteomes" id="UP000470520"/>
    </source>
</evidence>
<comment type="caution">
    <text evidence="3">The sequence shown here is derived from an EMBL/GenBank/DDBJ whole genome shotgun (WGS) entry which is preliminary data.</text>
</comment>
<dbReference type="Proteomes" id="UP000470520">
    <property type="component" value="Unassembled WGS sequence"/>
</dbReference>
<proteinExistence type="predicted"/>
<gene>
    <name evidence="3" type="ORF">G3I21_21685</name>
</gene>
<dbReference type="InterPro" id="IPR005183">
    <property type="entry name" value="DUF305_CopM-like"/>
</dbReference>
<feature type="domain" description="DUF305" evidence="2">
    <location>
        <begin position="107"/>
        <end position="247"/>
    </location>
</feature>
<dbReference type="EMBL" id="JAAGMR010000242">
    <property type="protein sequence ID" value="NEB94264.1"/>
    <property type="molecule type" value="Genomic_DNA"/>
</dbReference>
<dbReference type="Pfam" id="PF03713">
    <property type="entry name" value="DUF305"/>
    <property type="match status" value="1"/>
</dbReference>
<dbReference type="AlphaFoldDB" id="A0A7K3QWH2"/>
<dbReference type="PANTHER" id="PTHR36933">
    <property type="entry name" value="SLL0788 PROTEIN"/>
    <property type="match status" value="1"/>
</dbReference>
<protein>
    <submittedName>
        <fullName evidence="3">DUF305 domain-containing protein</fullName>
    </submittedName>
</protein>